<dbReference type="GO" id="GO:0016579">
    <property type="term" value="P:protein deubiquitination"/>
    <property type="evidence" value="ECO:0007669"/>
    <property type="project" value="InterPro"/>
</dbReference>
<dbReference type="PROSITE" id="PS00972">
    <property type="entry name" value="USP_1"/>
    <property type="match status" value="1"/>
</dbReference>
<comment type="caution">
    <text evidence="4">The sequence shown here is derived from an EMBL/GenBank/DDBJ whole genome shotgun (WGS) entry which is preliminary data.</text>
</comment>
<comment type="similarity">
    <text evidence="1">Belongs to the peptidase C19 family.</text>
</comment>
<dbReference type="InterPro" id="IPR028889">
    <property type="entry name" value="USP"/>
</dbReference>
<accession>A0AB34HVK9</accession>
<sequence length="953" mass="105486">MFLNRFHQNHLQPPVRPDRDGSIFASTTIEKVGEGTSFCNTSSSQPFEKERNETPDDMKMALFASESLSFTCDGLLENRYGKRKRKPSSGSEMNKSFLQENTFVRRKKSKMNTLRCVSHNKKKLRLERNNKLKLGPSFKIDSTGNSYYLDVTDLLQRLSEKIYLAFLLGSGYGESDPDWQKLKTIFEFYPQKLWQGLPNLGNSCYINSVLQSLFSVPSFADDLLKLGFSRDKIPLDALSICLVRLLVLKDTYNIKIKEELLVNIKKAISAVAEIFSDNVENDAHEFLGHCLDQVKQNVGKLTTIGKTKIESEEGNSPQQVSAGSADTKGLICPVLNNFNFELLHSIICKACGHVVHKTELNDSLSVNLPQGKQALPLSVQSSFDLFFEGEELEYKCEKCNHRSSTAVHKFSRLPRVLIVHLKRYKFNEFWSLKKDDRKVIINKYLKLSSHCNETTKPPLPLSKNAPLRASQVFKVFQKMNSETVSSLTASTKQTSESKDPLAPHIRSDKESEPQKRQTLHKGSRGVRQQKDLGKYSKLDIIESTLVNTGHGAAIARELLAVGLMMNLEDSSLSLKGLPTSSSPDTCCKGPENPKLKKYKRTNMSADFESVAETTEEFCKDKKNRMAEESCQVPEDTQPYEGMRLCEQDLWLALLRRLPKPDTQWYTEKCRRPTELSFQGAKVNSLGALGSNEDPGNKGSSDVEPVDISTDIPKREAKMGDSHDYRLIGVISHLGKKRLSGHYISDAYNFERREWLTYSDLQVSSLDPTALPHTAGFLPHQHPQSVCMTASLAIGYSPPCALEGEQWRLRPLCVPVHPCPGRGLSASRLRSTCTPVTADHGGSGQPANFSAIQEALPGFSFGFGPASACRSPEGVCSPPRQNGVKGAAASGALAHSGGGRERYGGGGASLRRQRRRDVAAARGAPCVLPAKLSPDHGSLAVAGCTGSREGRCGE</sequence>
<keyword evidence="1" id="KW-0645">Protease</keyword>
<dbReference type="InterPro" id="IPR038765">
    <property type="entry name" value="Papain-like_cys_pep_sf"/>
</dbReference>
<comment type="function">
    <text evidence="1">Deubiquitinating enzyme that removes conjugated ubiquitin from specific proteins to regulate different cellular processes.</text>
</comment>
<keyword evidence="1" id="KW-0833">Ubl conjugation pathway</keyword>
<dbReference type="InterPro" id="IPR001394">
    <property type="entry name" value="Peptidase_C19_UCH"/>
</dbReference>
<dbReference type="GO" id="GO:0006508">
    <property type="term" value="P:proteolysis"/>
    <property type="evidence" value="ECO:0007669"/>
    <property type="project" value="UniProtKB-KW"/>
</dbReference>
<evidence type="ECO:0000313" key="5">
    <source>
        <dbReference type="EMBL" id="KAJ8797430.1"/>
    </source>
</evidence>
<dbReference type="Pfam" id="PF00443">
    <property type="entry name" value="UCH"/>
    <property type="match status" value="1"/>
</dbReference>
<evidence type="ECO:0000256" key="2">
    <source>
        <dbReference type="SAM" id="MobiDB-lite"/>
    </source>
</evidence>
<evidence type="ECO:0000259" key="3">
    <source>
        <dbReference type="PROSITE" id="PS50235"/>
    </source>
</evidence>
<feature type="domain" description="USP" evidence="3">
    <location>
        <begin position="195"/>
        <end position="782"/>
    </location>
</feature>
<organism evidence="4 6">
    <name type="scientific">Eschrichtius robustus</name>
    <name type="common">California gray whale</name>
    <name type="synonym">Eschrichtius gibbosus</name>
    <dbReference type="NCBI Taxonomy" id="9764"/>
    <lineage>
        <taxon>Eukaryota</taxon>
        <taxon>Metazoa</taxon>
        <taxon>Chordata</taxon>
        <taxon>Craniata</taxon>
        <taxon>Vertebrata</taxon>
        <taxon>Euteleostomi</taxon>
        <taxon>Mammalia</taxon>
        <taxon>Eutheria</taxon>
        <taxon>Laurasiatheria</taxon>
        <taxon>Artiodactyla</taxon>
        <taxon>Whippomorpha</taxon>
        <taxon>Cetacea</taxon>
        <taxon>Mysticeti</taxon>
        <taxon>Eschrichtiidae</taxon>
        <taxon>Eschrichtius</taxon>
    </lineage>
</organism>
<keyword evidence="1" id="KW-0378">Hydrolase</keyword>
<dbReference type="AlphaFoldDB" id="A0AB34HVK9"/>
<dbReference type="EMBL" id="JAIQCJ010000250">
    <property type="protein sequence ID" value="KAJ8797430.1"/>
    <property type="molecule type" value="Genomic_DNA"/>
</dbReference>
<gene>
    <name evidence="5" type="ORF">J1605_001737</name>
    <name evidence="4" type="ORF">J1605_002003</name>
</gene>
<dbReference type="InterPro" id="IPR018200">
    <property type="entry name" value="USP_CS"/>
</dbReference>
<dbReference type="GO" id="GO:0000082">
    <property type="term" value="P:G1/S transition of mitotic cell cycle"/>
    <property type="evidence" value="ECO:0007669"/>
    <property type="project" value="TreeGrafter"/>
</dbReference>
<feature type="compositionally biased region" description="Basic and acidic residues" evidence="2">
    <location>
        <begin position="495"/>
        <end position="515"/>
    </location>
</feature>
<feature type="region of interest" description="Disordered" evidence="2">
    <location>
        <begin position="1"/>
        <end position="21"/>
    </location>
</feature>
<feature type="region of interest" description="Disordered" evidence="2">
    <location>
        <begin position="686"/>
        <end position="705"/>
    </location>
</feature>
<feature type="region of interest" description="Disordered" evidence="2">
    <location>
        <begin position="889"/>
        <end position="908"/>
    </location>
</feature>
<dbReference type="Gene3D" id="3.90.70.10">
    <property type="entry name" value="Cysteine proteinases"/>
    <property type="match status" value="2"/>
</dbReference>
<dbReference type="PANTHER" id="PTHR24006">
    <property type="entry name" value="UBIQUITIN CARBOXYL-TERMINAL HYDROLASE"/>
    <property type="match status" value="1"/>
</dbReference>
<feature type="region of interest" description="Disordered" evidence="2">
    <location>
        <begin position="486"/>
        <end position="528"/>
    </location>
</feature>
<evidence type="ECO:0000313" key="4">
    <source>
        <dbReference type="EMBL" id="KAJ8796877.1"/>
    </source>
</evidence>
<dbReference type="EMBL" id="JAIQCJ010000300">
    <property type="protein sequence ID" value="KAJ8796877.1"/>
    <property type="molecule type" value="Genomic_DNA"/>
</dbReference>
<protein>
    <recommendedName>
        <fullName evidence="1">Ubiquitin carboxyl-terminal hydrolase</fullName>
        <ecNumber evidence="1">3.4.19.12</ecNumber>
    </recommendedName>
</protein>
<dbReference type="PROSITE" id="PS50235">
    <property type="entry name" value="USP_3"/>
    <property type="match status" value="1"/>
</dbReference>
<dbReference type="GO" id="GO:0005634">
    <property type="term" value="C:nucleus"/>
    <property type="evidence" value="ECO:0007669"/>
    <property type="project" value="TreeGrafter"/>
</dbReference>
<comment type="catalytic activity">
    <reaction evidence="1">
        <text>Thiol-dependent hydrolysis of ester, thioester, amide, peptide and isopeptide bonds formed by the C-terminal Gly of ubiquitin (a 76-residue protein attached to proteins as an intracellular targeting signal).</text>
        <dbReference type="EC" id="3.4.19.12"/>
    </reaction>
</comment>
<dbReference type="GO" id="GO:0004843">
    <property type="term" value="F:cysteine-type deubiquitinase activity"/>
    <property type="evidence" value="ECO:0007669"/>
    <property type="project" value="UniProtKB-UniRule"/>
</dbReference>
<dbReference type="EC" id="3.4.19.12" evidence="1"/>
<dbReference type="Proteomes" id="UP001159641">
    <property type="component" value="Unassembled WGS sequence"/>
</dbReference>
<keyword evidence="6" id="KW-1185">Reference proteome</keyword>
<proteinExistence type="inferred from homology"/>
<evidence type="ECO:0000313" key="6">
    <source>
        <dbReference type="Proteomes" id="UP001159641"/>
    </source>
</evidence>
<dbReference type="PROSITE" id="PS00973">
    <property type="entry name" value="USP_2"/>
    <property type="match status" value="1"/>
</dbReference>
<dbReference type="GO" id="GO:0005829">
    <property type="term" value="C:cytosol"/>
    <property type="evidence" value="ECO:0007669"/>
    <property type="project" value="TreeGrafter"/>
</dbReference>
<name>A0AB34HVK9_ESCRO</name>
<dbReference type="InterPro" id="IPR050164">
    <property type="entry name" value="Peptidase_C19"/>
</dbReference>
<dbReference type="PANTHER" id="PTHR24006:SF711">
    <property type="entry name" value="UBIQUITIN CARBOXYL-TERMINAL HYDROLASE 29"/>
    <property type="match status" value="1"/>
</dbReference>
<dbReference type="CDD" id="cd02257">
    <property type="entry name" value="Peptidase_C19"/>
    <property type="match status" value="2"/>
</dbReference>
<dbReference type="SUPFAM" id="SSF54001">
    <property type="entry name" value="Cysteine proteinases"/>
    <property type="match status" value="1"/>
</dbReference>
<evidence type="ECO:0000256" key="1">
    <source>
        <dbReference type="RuleBase" id="RU366025"/>
    </source>
</evidence>
<keyword evidence="1" id="KW-0788">Thiol protease</keyword>
<reference evidence="4 6" key="1">
    <citation type="submission" date="2022-11" db="EMBL/GenBank/DDBJ databases">
        <title>Whole genome sequence of Eschrichtius robustus ER-17-0199.</title>
        <authorList>
            <person name="Bruniche-Olsen A."/>
            <person name="Black A.N."/>
            <person name="Fields C.J."/>
            <person name="Walden K."/>
            <person name="Dewoody J.A."/>
        </authorList>
    </citation>
    <scope>NUCLEOTIDE SEQUENCE [LARGE SCALE GENOMIC DNA]</scope>
    <source>
        <strain evidence="4">ER-17-0199</strain>
        <tissue evidence="4">Blubber</tissue>
    </source>
</reference>